<dbReference type="OrthoDB" id="128159at2"/>
<feature type="chain" id="PRO_5023920727" evidence="1">
    <location>
        <begin position="30"/>
        <end position="289"/>
    </location>
</feature>
<keyword evidence="1" id="KW-0732">Signal</keyword>
<keyword evidence="3" id="KW-1185">Reference proteome</keyword>
<proteinExistence type="predicted"/>
<dbReference type="RefSeq" id="WP_151175276.1">
    <property type="nucleotide sequence ID" value="NZ_CP042906.1"/>
</dbReference>
<dbReference type="EMBL" id="CP042906">
    <property type="protein sequence ID" value="QEX14757.1"/>
    <property type="molecule type" value="Genomic_DNA"/>
</dbReference>
<gene>
    <name evidence="2" type="ORF">FRZ44_00320</name>
</gene>
<protein>
    <submittedName>
        <fullName evidence="2">Uncharacterized protein</fullName>
    </submittedName>
</protein>
<name>A0A5J6MCS4_9PROT</name>
<evidence type="ECO:0000313" key="2">
    <source>
        <dbReference type="EMBL" id="QEX14757.1"/>
    </source>
</evidence>
<reference evidence="2 3" key="1">
    <citation type="submission" date="2019-08" db="EMBL/GenBank/DDBJ databases">
        <title>Hyperibacter terrae gen. nov., sp. nov. and Hyperibacter viscosus sp. nov., two new members in the family Rhodospirillaceae isolated from the rhizosphere of Hypericum perforatum.</title>
        <authorList>
            <person name="Noviana Z."/>
        </authorList>
    </citation>
    <scope>NUCLEOTIDE SEQUENCE [LARGE SCALE GENOMIC DNA]</scope>
    <source>
        <strain evidence="2 3">R5913</strain>
    </source>
</reference>
<dbReference type="KEGG" id="htq:FRZ44_00320"/>
<evidence type="ECO:0000313" key="3">
    <source>
        <dbReference type="Proteomes" id="UP000326202"/>
    </source>
</evidence>
<sequence>MTSLRLTYRPLMLALGLSGLWAGSLPAWADGISVTSKATANGDSRLIDNTILDFSSCRQDHDADRMLLRLHLTRKWDVNSPEGEGHVRLDAFDAKTGTSGTPLYTVEAEGSAAQILPDCLLRIDRGLEDLEWWQINDLASGTLLFETMAEPLIFATLDDDQIRSVRAAGFYVPPDDEADQKLADPHVVGLLTLATDGKIATRLLVTASDPAKATELRSYWDERRYLAVVETGKPGALGAATAEQPLSKRPLSVEVNWAVAGLALRLPIGPAGLKTEGAVIPDGLKVAPW</sequence>
<feature type="signal peptide" evidence="1">
    <location>
        <begin position="1"/>
        <end position="29"/>
    </location>
</feature>
<organism evidence="2 3">
    <name type="scientific">Hypericibacter terrae</name>
    <dbReference type="NCBI Taxonomy" id="2602015"/>
    <lineage>
        <taxon>Bacteria</taxon>
        <taxon>Pseudomonadati</taxon>
        <taxon>Pseudomonadota</taxon>
        <taxon>Alphaproteobacteria</taxon>
        <taxon>Rhodospirillales</taxon>
        <taxon>Dongiaceae</taxon>
        <taxon>Hypericibacter</taxon>
    </lineage>
</organism>
<dbReference type="Proteomes" id="UP000326202">
    <property type="component" value="Chromosome"/>
</dbReference>
<evidence type="ECO:0000256" key="1">
    <source>
        <dbReference type="SAM" id="SignalP"/>
    </source>
</evidence>
<accession>A0A5J6MCS4</accession>
<dbReference type="AlphaFoldDB" id="A0A5J6MCS4"/>